<comment type="catalytic activity">
    <reaction evidence="3">
        <text>(2S,6S)-2,6-diaminopimelate = meso-2,6-diaminopimelate</text>
        <dbReference type="Rhea" id="RHEA:15393"/>
        <dbReference type="ChEBI" id="CHEBI:57609"/>
        <dbReference type="ChEBI" id="CHEBI:57791"/>
        <dbReference type="EC" id="5.1.1.7"/>
    </reaction>
</comment>
<accession>A0A3S0HWS0</accession>
<comment type="caution">
    <text evidence="5">The sequence shown here is derived from an EMBL/GenBank/DDBJ whole genome shotgun (WGS) entry which is preliminary data.</text>
</comment>
<feature type="binding site" evidence="3">
    <location>
        <begin position="68"/>
        <end position="69"/>
    </location>
    <ligand>
        <name>substrate</name>
    </ligand>
</feature>
<keyword evidence="3" id="KW-0457">Lysine biosynthesis</keyword>
<dbReference type="AlphaFoldDB" id="A0A3S0HWS0"/>
<name>A0A3S0HWS0_9PROT</name>
<dbReference type="NCBIfam" id="TIGR00652">
    <property type="entry name" value="DapF"/>
    <property type="match status" value="1"/>
</dbReference>
<proteinExistence type="inferred from homology"/>
<evidence type="ECO:0000256" key="2">
    <source>
        <dbReference type="ARBA" id="ARBA00023235"/>
    </source>
</evidence>
<dbReference type="GO" id="GO:0008837">
    <property type="term" value="F:diaminopimelate epimerase activity"/>
    <property type="evidence" value="ECO:0007669"/>
    <property type="project" value="UniProtKB-UniRule"/>
</dbReference>
<keyword evidence="2 3" id="KW-0413">Isomerase</keyword>
<feature type="active site" description="Proton donor" evidence="3">
    <location>
        <position position="67"/>
    </location>
</feature>
<dbReference type="GO" id="GO:0009089">
    <property type="term" value="P:lysine biosynthetic process via diaminopimelate"/>
    <property type="evidence" value="ECO:0007669"/>
    <property type="project" value="UniProtKB-UniRule"/>
</dbReference>
<dbReference type="OrthoDB" id="9805408at2"/>
<gene>
    <name evidence="3 5" type="primary">dapF</name>
    <name evidence="5" type="ORF">EJ903_25570</name>
</gene>
<keyword evidence="3" id="KW-0963">Cytoplasm</keyword>
<dbReference type="EMBL" id="RXMA01000057">
    <property type="protein sequence ID" value="RTR12245.1"/>
    <property type="molecule type" value="Genomic_DNA"/>
</dbReference>
<dbReference type="InterPro" id="IPR001653">
    <property type="entry name" value="DAP_epimerase_DapF"/>
</dbReference>
<feature type="active site" description="Proton acceptor" evidence="3">
    <location>
        <position position="213"/>
    </location>
</feature>
<comment type="caution">
    <text evidence="3">Lacks conserved residue(s) required for the propagation of feature annotation.</text>
</comment>
<dbReference type="GO" id="GO:0005829">
    <property type="term" value="C:cytosol"/>
    <property type="evidence" value="ECO:0007669"/>
    <property type="project" value="TreeGrafter"/>
</dbReference>
<sequence length="278" mass="29426">MHGAGNDVVVLDLREVPEPSSALCRYLSDRRMGVGCDMILGIAAPRSAQAVASYRIWTPDGSPSMQCGNGARCVAAWVVRAGLATGDRFLLDSPSGTHAVDVLGGQRFRVAMGIPAFAPDRIPLAGFESEQDLYEVDLDGGRRIRFAAVSTGNPHAVLEVDDETGAPVAEIGPALQKLRVLPPTVNVGFVRVVNRKRLILRVYEYGAGETLACGTGACAAAAVMMRRGRVDRSVSVVLPGGELDIVWPDEQAPIMMSGPAAFVFEGRLDTSPLAGQPD</sequence>
<dbReference type="PANTHER" id="PTHR31689">
    <property type="entry name" value="DIAMINOPIMELATE EPIMERASE, CHLOROPLASTIC"/>
    <property type="match status" value="1"/>
</dbReference>
<dbReference type="HAMAP" id="MF_00197">
    <property type="entry name" value="DAP_epimerase"/>
    <property type="match status" value="1"/>
</dbReference>
<reference evidence="5 6" key="1">
    <citation type="submission" date="2018-12" db="EMBL/GenBank/DDBJ databases">
        <authorList>
            <person name="Yang Y."/>
        </authorList>
    </citation>
    <scope>NUCLEOTIDE SEQUENCE [LARGE SCALE GENOMIC DNA]</scope>
    <source>
        <strain evidence="5 6">L-25-5w-1</strain>
    </source>
</reference>
<dbReference type="UniPathway" id="UPA00034">
    <property type="reaction ID" value="UER00025"/>
</dbReference>
<evidence type="ECO:0000256" key="4">
    <source>
        <dbReference type="NCBIfam" id="TIGR00652"/>
    </source>
</evidence>
<feature type="binding site" evidence="3">
    <location>
        <begin position="214"/>
        <end position="215"/>
    </location>
    <ligand>
        <name>substrate</name>
    </ligand>
</feature>
<comment type="function">
    <text evidence="3">Catalyzes the stereoinversion of LL-2,6-diaminopimelate (L,L-DAP) to meso-diaminopimelate (meso-DAP), a precursor of L-lysine and an essential component of the bacterial peptidoglycan.</text>
</comment>
<protein>
    <recommendedName>
        <fullName evidence="3 4">Diaminopimelate epimerase</fullName>
        <shortName evidence="3">DAP epimerase</shortName>
        <ecNumber evidence="3 4">5.1.1.7</ecNumber>
    </recommendedName>
    <alternativeName>
        <fullName evidence="3">PLP-independent amino acid racemase</fullName>
    </alternativeName>
</protein>
<dbReference type="SUPFAM" id="SSF54506">
    <property type="entry name" value="Diaminopimelate epimerase-like"/>
    <property type="match status" value="2"/>
</dbReference>
<dbReference type="Proteomes" id="UP000277007">
    <property type="component" value="Unassembled WGS sequence"/>
</dbReference>
<evidence type="ECO:0000313" key="6">
    <source>
        <dbReference type="Proteomes" id="UP000277007"/>
    </source>
</evidence>
<keyword evidence="6" id="KW-1185">Reference proteome</keyword>
<comment type="similarity">
    <text evidence="1 3">Belongs to the diaminopimelate epimerase family.</text>
</comment>
<dbReference type="Gene3D" id="3.10.310.10">
    <property type="entry name" value="Diaminopimelate Epimerase, Chain A, domain 1"/>
    <property type="match status" value="2"/>
</dbReference>
<feature type="binding site" evidence="3">
    <location>
        <position position="153"/>
    </location>
    <ligand>
        <name>substrate</name>
    </ligand>
</feature>
<comment type="pathway">
    <text evidence="3">Amino-acid biosynthesis; L-lysine biosynthesis via DAP pathway; DL-2,6-diaminopimelate from LL-2,6-diaminopimelate: step 1/1.</text>
</comment>
<organism evidence="5 6">
    <name type="scientific">Azospirillum griseum</name>
    <dbReference type="NCBI Taxonomy" id="2496639"/>
    <lineage>
        <taxon>Bacteria</taxon>
        <taxon>Pseudomonadati</taxon>
        <taxon>Pseudomonadota</taxon>
        <taxon>Alphaproteobacteria</taxon>
        <taxon>Rhodospirillales</taxon>
        <taxon>Azospirillaceae</taxon>
        <taxon>Azospirillum</taxon>
    </lineage>
</organism>
<feature type="binding site" evidence="3">
    <location>
        <position position="6"/>
    </location>
    <ligand>
        <name>substrate</name>
    </ligand>
</feature>
<feature type="site" description="Could be important to modulate the pK values of the two catalytic cysteine residues" evidence="3">
    <location>
        <position position="204"/>
    </location>
</feature>
<dbReference type="Pfam" id="PF01678">
    <property type="entry name" value="DAP_epimerase"/>
    <property type="match status" value="2"/>
</dbReference>
<dbReference type="PANTHER" id="PTHR31689:SF0">
    <property type="entry name" value="DIAMINOPIMELATE EPIMERASE"/>
    <property type="match status" value="1"/>
</dbReference>
<comment type="subunit">
    <text evidence="3">Homodimer.</text>
</comment>
<dbReference type="EC" id="5.1.1.7" evidence="3 4"/>
<evidence type="ECO:0000256" key="1">
    <source>
        <dbReference type="ARBA" id="ARBA00010219"/>
    </source>
</evidence>
<evidence type="ECO:0000313" key="5">
    <source>
        <dbReference type="EMBL" id="RTR12245.1"/>
    </source>
</evidence>
<keyword evidence="3" id="KW-0028">Amino-acid biosynthesis</keyword>
<comment type="subcellular location">
    <subcellularLocation>
        <location evidence="3">Cytoplasm</location>
    </subcellularLocation>
</comment>
<feature type="site" description="Could be important to modulate the pK values of the two catalytic cysteine residues" evidence="3">
    <location>
        <position position="155"/>
    </location>
</feature>
<evidence type="ECO:0000256" key="3">
    <source>
        <dbReference type="HAMAP-Rule" id="MF_00197"/>
    </source>
</evidence>
<feature type="binding site" evidence="3">
    <location>
        <position position="186"/>
    </location>
    <ligand>
        <name>substrate</name>
    </ligand>
</feature>